<dbReference type="InterPro" id="IPR006626">
    <property type="entry name" value="PbH1"/>
</dbReference>
<feature type="chain" id="PRO_5016996053" description="Alpha-galactosidase" evidence="8">
    <location>
        <begin position="29"/>
        <end position="1574"/>
    </location>
</feature>
<feature type="region of interest" description="Disordered" evidence="7">
    <location>
        <begin position="1345"/>
        <end position="1392"/>
    </location>
</feature>
<dbReference type="Gene3D" id="2.60.120.260">
    <property type="entry name" value="Galactose-binding domain-like"/>
    <property type="match status" value="1"/>
</dbReference>
<dbReference type="InterPro" id="IPR003343">
    <property type="entry name" value="Big_2"/>
</dbReference>
<feature type="domain" description="SLH" evidence="10">
    <location>
        <begin position="1393"/>
        <end position="1456"/>
    </location>
</feature>
<keyword evidence="6" id="KW-0326">Glycosidase</keyword>
<protein>
    <recommendedName>
        <fullName evidence="13">Alpha-galactosidase</fullName>
    </recommendedName>
</protein>
<dbReference type="SUPFAM" id="SSF49899">
    <property type="entry name" value="Concanavalin A-like lectins/glucanases"/>
    <property type="match status" value="1"/>
</dbReference>
<evidence type="ECO:0000313" key="11">
    <source>
        <dbReference type="EMBL" id="SYX81762.1"/>
    </source>
</evidence>
<evidence type="ECO:0008006" key="13">
    <source>
        <dbReference type="Google" id="ProtNLM"/>
    </source>
</evidence>
<feature type="signal peptide" evidence="8">
    <location>
        <begin position="1"/>
        <end position="28"/>
    </location>
</feature>
<dbReference type="InterPro" id="IPR007742">
    <property type="entry name" value="NosD_dom"/>
</dbReference>
<accession>A0A383R5E8</accession>
<feature type="domain" description="SLH" evidence="10">
    <location>
        <begin position="1517"/>
        <end position="1574"/>
    </location>
</feature>
<feature type="domain" description="F5/8 type C" evidence="9">
    <location>
        <begin position="658"/>
        <end position="806"/>
    </location>
</feature>
<dbReference type="SUPFAM" id="SSF49785">
    <property type="entry name" value="Galactose-binding domain-like"/>
    <property type="match status" value="1"/>
</dbReference>
<reference evidence="12" key="1">
    <citation type="submission" date="2018-08" db="EMBL/GenBank/DDBJ databases">
        <authorList>
            <person name="Chevrot R."/>
        </authorList>
    </citation>
    <scope>NUCLEOTIDE SEQUENCE [LARGE SCALE GENOMIC DNA]</scope>
</reference>
<evidence type="ECO:0000256" key="4">
    <source>
        <dbReference type="ARBA" id="ARBA00022737"/>
    </source>
</evidence>
<dbReference type="InterPro" id="IPR013320">
    <property type="entry name" value="ConA-like_dom_sf"/>
</dbReference>
<keyword evidence="3 8" id="KW-0732">Signal</keyword>
<dbReference type="InterPro" id="IPR012334">
    <property type="entry name" value="Pectin_lyas_fold"/>
</dbReference>
<dbReference type="Pfam" id="PF17851">
    <property type="entry name" value="GH43_C2"/>
    <property type="match status" value="1"/>
</dbReference>
<dbReference type="SMART" id="SM00710">
    <property type="entry name" value="PbH1"/>
    <property type="match status" value="5"/>
</dbReference>
<dbReference type="Pfam" id="PF00754">
    <property type="entry name" value="F5_F8_type_C"/>
    <property type="match status" value="1"/>
</dbReference>
<gene>
    <name evidence="11" type="ORF">PBLR_10181</name>
</gene>
<dbReference type="Pfam" id="PF02368">
    <property type="entry name" value="Big_2"/>
    <property type="match status" value="1"/>
</dbReference>
<dbReference type="GO" id="GO:0004557">
    <property type="term" value="F:alpha-galactosidase activity"/>
    <property type="evidence" value="ECO:0007669"/>
    <property type="project" value="UniProtKB-EC"/>
</dbReference>
<feature type="compositionally biased region" description="Low complexity" evidence="7">
    <location>
        <begin position="1356"/>
        <end position="1377"/>
    </location>
</feature>
<evidence type="ECO:0000256" key="2">
    <source>
        <dbReference type="ARBA" id="ARBA00001271"/>
    </source>
</evidence>
<dbReference type="InterPro" id="IPR057275">
    <property type="entry name" value="Beta-barrel_GLAA-B_I"/>
</dbReference>
<dbReference type="Gene3D" id="1.20.1270.90">
    <property type="entry name" value="AF1782-like"/>
    <property type="match status" value="1"/>
</dbReference>
<dbReference type="InterPro" id="IPR008979">
    <property type="entry name" value="Galactose-bd-like_sf"/>
</dbReference>
<dbReference type="RefSeq" id="WP_138184341.1">
    <property type="nucleotide sequence ID" value="NZ_LS992241.1"/>
</dbReference>
<dbReference type="Pfam" id="PF00395">
    <property type="entry name" value="SLH"/>
    <property type="match status" value="3"/>
</dbReference>
<dbReference type="Pfam" id="PF23764">
    <property type="entry name" value="Beta-barrel_GLAA-B_II"/>
    <property type="match status" value="1"/>
</dbReference>
<keyword evidence="5" id="KW-0378">Hydrolase</keyword>
<evidence type="ECO:0000256" key="1">
    <source>
        <dbReference type="ARBA" id="ARBA00001255"/>
    </source>
</evidence>
<evidence type="ECO:0000313" key="12">
    <source>
        <dbReference type="Proteomes" id="UP000304148"/>
    </source>
</evidence>
<dbReference type="InterPro" id="IPR041542">
    <property type="entry name" value="GH43_C2"/>
</dbReference>
<dbReference type="SUPFAM" id="SSF51126">
    <property type="entry name" value="Pectin lyase-like"/>
    <property type="match status" value="1"/>
</dbReference>
<dbReference type="PANTHER" id="PTHR43308">
    <property type="entry name" value="OUTER MEMBRANE PROTEIN ALPHA-RELATED"/>
    <property type="match status" value="1"/>
</dbReference>
<organism evidence="11 12">
    <name type="scientific">Paenibacillus alvei</name>
    <name type="common">Bacillus alvei</name>
    <dbReference type="NCBI Taxonomy" id="44250"/>
    <lineage>
        <taxon>Bacteria</taxon>
        <taxon>Bacillati</taxon>
        <taxon>Bacillota</taxon>
        <taxon>Bacilli</taxon>
        <taxon>Bacillales</taxon>
        <taxon>Paenibacillaceae</taxon>
        <taxon>Paenibacillus</taxon>
    </lineage>
</organism>
<dbReference type="PROSITE" id="PS50022">
    <property type="entry name" value="FA58C_3"/>
    <property type="match status" value="1"/>
</dbReference>
<dbReference type="EMBL" id="LS992241">
    <property type="protein sequence ID" value="SYX81762.1"/>
    <property type="molecule type" value="Genomic_DNA"/>
</dbReference>
<dbReference type="Proteomes" id="UP000304148">
    <property type="component" value="Chromosome"/>
</dbReference>
<comment type="catalytic activity">
    <reaction evidence="1">
        <text>Hydrolysis of terminal, non-reducing alpha-D-galactose residues in alpha-D-galactosides, including galactose oligosaccharides, galactomannans and galactolipids.</text>
        <dbReference type="EC" id="3.2.1.22"/>
    </reaction>
</comment>
<evidence type="ECO:0000256" key="3">
    <source>
        <dbReference type="ARBA" id="ARBA00022729"/>
    </source>
</evidence>
<dbReference type="Gene3D" id="2.160.20.10">
    <property type="entry name" value="Single-stranded right-handed beta-helix, Pectin lyase-like"/>
    <property type="match status" value="2"/>
</dbReference>
<evidence type="ECO:0000259" key="10">
    <source>
        <dbReference type="PROSITE" id="PS51272"/>
    </source>
</evidence>
<comment type="catalytic activity">
    <reaction evidence="2">
        <text>Hydrolysis of terminal, non-reducing branched (1-&gt;3)-alpha-D-galactosidic residues, producing free D-galactose.</text>
        <dbReference type="EC" id="3.2.1.n1"/>
    </reaction>
</comment>
<dbReference type="InterPro" id="IPR008964">
    <property type="entry name" value="Invasin/intimin_cell_adhesion"/>
</dbReference>
<dbReference type="Pfam" id="PF05048">
    <property type="entry name" value="NosD"/>
    <property type="match status" value="1"/>
</dbReference>
<dbReference type="SUPFAM" id="SSF49373">
    <property type="entry name" value="Invasin/intimin cell-adhesion fragments"/>
    <property type="match status" value="1"/>
</dbReference>
<proteinExistence type="predicted"/>
<evidence type="ECO:0000256" key="6">
    <source>
        <dbReference type="ARBA" id="ARBA00023295"/>
    </source>
</evidence>
<keyword evidence="4" id="KW-0677">Repeat</keyword>
<evidence type="ECO:0000256" key="7">
    <source>
        <dbReference type="SAM" id="MobiDB-lite"/>
    </source>
</evidence>
<dbReference type="Gene3D" id="2.60.120.200">
    <property type="match status" value="1"/>
</dbReference>
<sequence length="1574" mass="170342">MKRSSKNVVVFMLVVLATWMLTPYYAMAYDDASNAVMHDVVQEGNSIQQDTPSVVDATYGGDQLKSPSMPTVIDVTYYGAKPNTQEDAAAPVQRAIAAAAAVDGPVILNFPEGRYDFYAEDAEKRPYYISNTASESENPDVTKTIGLLLKDMKKVTVEGNGSLFMLHGKMTTFVIDQSEDIEIRNVRVDYERPTMSEVKVLEIGSDYMDVEVNQDSLYEIRGGQVYWVSEPNKAGARYWEFKDGIAQEFDPDQNITWRTGNPVSSASSVQELKANTLRLHYNQAPNTAVGHVFQIRDGVRSQVGSFIHKSKNVTWKHVTMHYTHGLGIIGQFSENLTFEDMTFAPRAETGRTATGFADFIQASGVKGKLKIMNSTFRGAHDDVINVHGTHLEVVRKPAPNQIVVRFMHHQTYGFEAFFPGDAIEFIDNRALTSVGSGKVAQAARINDREITLTLEEDVPSSIGTGVVIENATWAPEVEIKGNHFSRIPTRGILLSTRGKSVIEDNVFERMQMSGILIASDAQTWYESGMVQDVTIRNNTFIENGNQVIQIHPENTKYAGPVHRNINIEGNTFQMLDNTVLFAKSTDGIRFSNNKITRTHPNTNPNEQVAFHLLESNHISIEGNQFEGEGVNRTVLLDRTPADEVTISPEQQLHVNDKGVLKSISITAGNDQTTVKATATSEATQYNGDAKYAIDGNPSTFWHSQWIPYAPLPQSITLELSMKSIVSGLSYLPRQEGYNGNITAYKIYASTDGAQFTEIASGSWSSDSSEKSAAFPPVTASFIKLEATEGVGGFASAAEVRLESRVERDYTVGQSFQLGVKGTTVGGYAADLTKAAITYSSDNPTIARIDNNGVVTGLQAGTANLTATVNLRGNVAKQTIPVSFKPQQGTPVERIIVSGHNGMQEITAPFGTLLMQAKLEPQHADKQAVEWRAYNPGTTQASKVAAIDSNGLLTAKANGIVEVRAEATDGSDVYGKALIAVSGQMTVDSAWTWIRENKEAWALDAEHNSMEIKTEKGNLWRDANSNKNILLYAPSTEDVALITQLTFKPTKAYAEGGLLIYGDDDNYFYVARKNHPGYGGAIFSVISESNGAPQEQVTADQIQSDTVFLKVTKEGNRYAGYYSTDLTTWTQVGGAYENAAIANLHVGLFANNAGGSPGEYGDTAKFQDFRLNASIVPFTGYAVDPTSLNDALTLANTIYQAAKAGTEPGQYPQKVIDELRAAIEAAAKVAHDGGATQQEVNIAVVTLMEALDTFHSGVIPGEITAIRMNDQLLADFVPDKISYHIELPVGTVEAPIVSAEANDPRLRVSVIQALELPGTAVIRVMNEDFKLLRSYSLHFKTAMVPEPGSPSGGSSGGSSSSGSTGTSSGSSGSNNGSGNQTGTGEGSASGSTGTKKIALKDISGHWAQAAIEQAVAQGIVTGYVDSTFRPNERVTRAEFAVMLSRALKLDGDGSKLLDFTDLDKIPVWARPYVASAVSADIITGYSDHTFRASHPISRTEMIVMIVRALGLKTDSQAQLPFADADQIPLWAMEHVSAAYAAGFIRGQQGNKLAPNNPATRAEAVTLLVKAISSKH</sequence>
<dbReference type="InterPro" id="IPR001119">
    <property type="entry name" value="SLH_dom"/>
</dbReference>
<dbReference type="InterPro" id="IPR056441">
    <property type="entry name" value="Beta-barrel_GLAA-B_II"/>
</dbReference>
<dbReference type="PANTHER" id="PTHR43308:SF5">
    <property type="entry name" value="S-LAYER PROTEIN _ PEPTIDOGLYCAN ENDO-BETA-N-ACETYLGLUCOSAMINIDASE"/>
    <property type="match status" value="1"/>
</dbReference>
<dbReference type="InterPro" id="IPR000421">
    <property type="entry name" value="FA58C"/>
</dbReference>
<evidence type="ECO:0000259" key="9">
    <source>
        <dbReference type="PROSITE" id="PS50022"/>
    </source>
</evidence>
<evidence type="ECO:0000256" key="5">
    <source>
        <dbReference type="ARBA" id="ARBA00022801"/>
    </source>
</evidence>
<dbReference type="InterPro" id="IPR011050">
    <property type="entry name" value="Pectin_lyase_fold/virulence"/>
</dbReference>
<dbReference type="PROSITE" id="PS51272">
    <property type="entry name" value="SLH"/>
    <property type="match status" value="3"/>
</dbReference>
<dbReference type="Pfam" id="PF23763">
    <property type="entry name" value="Beta-barrel_GLAA-B_I"/>
    <property type="match status" value="1"/>
</dbReference>
<dbReference type="InterPro" id="IPR051465">
    <property type="entry name" value="Cell_Envelope_Struct_Comp"/>
</dbReference>
<dbReference type="Gene3D" id="2.60.40.1080">
    <property type="match status" value="2"/>
</dbReference>
<feature type="domain" description="SLH" evidence="10">
    <location>
        <begin position="1458"/>
        <end position="1515"/>
    </location>
</feature>
<name>A0A383R5E8_PAEAL</name>
<evidence type="ECO:0000256" key="8">
    <source>
        <dbReference type="SAM" id="SignalP"/>
    </source>
</evidence>